<name>A0A853JDG1_9GAMM</name>
<dbReference type="InterPro" id="IPR011008">
    <property type="entry name" value="Dimeric_a/b-barrel"/>
</dbReference>
<feature type="domain" description="ABM" evidence="1">
    <location>
        <begin position="10"/>
        <end position="98"/>
    </location>
</feature>
<dbReference type="Pfam" id="PF03992">
    <property type="entry name" value="ABM"/>
    <property type="match status" value="1"/>
</dbReference>
<keyword evidence="2" id="KW-0560">Oxidoreductase</keyword>
<dbReference type="GO" id="GO:0004497">
    <property type="term" value="F:monooxygenase activity"/>
    <property type="evidence" value="ECO:0007669"/>
    <property type="project" value="UniProtKB-KW"/>
</dbReference>
<dbReference type="AlphaFoldDB" id="A0A853JDG1"/>
<protein>
    <submittedName>
        <fullName evidence="2">Antibiotic biosynthesis monooxygenase</fullName>
    </submittedName>
</protein>
<keyword evidence="2" id="KW-0503">Monooxygenase</keyword>
<gene>
    <name evidence="2" type="ORF">H0E84_09640</name>
</gene>
<evidence type="ECO:0000313" key="3">
    <source>
        <dbReference type="Proteomes" id="UP000578091"/>
    </source>
</evidence>
<dbReference type="Gene3D" id="3.30.70.100">
    <property type="match status" value="1"/>
</dbReference>
<dbReference type="PROSITE" id="PS51725">
    <property type="entry name" value="ABM"/>
    <property type="match status" value="1"/>
</dbReference>
<organism evidence="2 3">
    <name type="scientific">Luteimonas salinisoli</name>
    <dbReference type="NCBI Taxonomy" id="2752307"/>
    <lineage>
        <taxon>Bacteria</taxon>
        <taxon>Pseudomonadati</taxon>
        <taxon>Pseudomonadota</taxon>
        <taxon>Gammaproteobacteria</taxon>
        <taxon>Lysobacterales</taxon>
        <taxon>Lysobacteraceae</taxon>
        <taxon>Luteimonas</taxon>
    </lineage>
</organism>
<dbReference type="SUPFAM" id="SSF54909">
    <property type="entry name" value="Dimeric alpha+beta barrel"/>
    <property type="match status" value="1"/>
</dbReference>
<dbReference type="InterPro" id="IPR007138">
    <property type="entry name" value="ABM_dom"/>
</dbReference>
<proteinExistence type="predicted"/>
<keyword evidence="3" id="KW-1185">Reference proteome</keyword>
<dbReference type="EMBL" id="JACCKA010000059">
    <property type="protein sequence ID" value="NZA26647.1"/>
    <property type="molecule type" value="Genomic_DNA"/>
</dbReference>
<reference evidence="2 3" key="1">
    <citation type="submission" date="2020-07" db="EMBL/GenBank/DDBJ databases">
        <title>Luteimonas sp. SJ-92.</title>
        <authorList>
            <person name="Huang X.-X."/>
            <person name="Xu L."/>
            <person name="Sun J.-Q."/>
        </authorList>
    </citation>
    <scope>NUCLEOTIDE SEQUENCE [LARGE SCALE GENOMIC DNA]</scope>
    <source>
        <strain evidence="2 3">SJ-92</strain>
    </source>
</reference>
<comment type="caution">
    <text evidence="2">The sequence shown here is derived from an EMBL/GenBank/DDBJ whole genome shotgun (WGS) entry which is preliminary data.</text>
</comment>
<evidence type="ECO:0000313" key="2">
    <source>
        <dbReference type="EMBL" id="NZA26647.1"/>
    </source>
</evidence>
<evidence type="ECO:0000259" key="1">
    <source>
        <dbReference type="PROSITE" id="PS51725"/>
    </source>
</evidence>
<sequence>MPTSHADARYGLTGTMRATPGNRDAVVALLLRDVAELKPAGCHLYVVGLDPEDADLIRVTEVWDSRQAHRDSLQLPSVRAAIAEAMPMLTGEFTRTEFSAVGGLGLPE</sequence>
<dbReference type="Proteomes" id="UP000578091">
    <property type="component" value="Unassembled WGS sequence"/>
</dbReference>
<accession>A0A853JDG1</accession>